<gene>
    <name evidence="5" type="ordered locus">Emtol_1389</name>
</gene>
<sequence>MKKTIAVWIGILFYTISSVNAQSCNCSRTISASGIYNGQTMNVKPGEVICVQAGNYSLLRFVNFIGTASQPIIIKNCGGQVTIAHNQYYGALDFLGSKYFKVTGSGSTDIQYGFLIAGTGATASGLSIAGLSTNCEVERVEVKNTGFAGMLIKTDPNCDPSTWRSSFTMTDVSIHDNYVHDTGGEGLYIGNSFYNGEVITCSGQKRTVFPHLIEKLKIYNNTVVNTGADGIQYACAPDAEVYNNSVSNYGISPFEAFQNNGMQLGSVSGKFYGNKIKSGNGNGIQIVQPLGNLSVYNNIVESVGQNALFSDDRFSTNNLLIANNTFVKSGQDLMKIYGSTTSKRIYNNILAESSINSYIVYGLGAAADEKNNLKVNSATSVGFLSDKDFHLTINSPAINAGINPDFISLSTDIEGNKRPNGGFYDLGAYESMVNPPIFTPIGDKNLSASSSLKFNISASDPDGGVPKLAALNIPTYANFKDNGNGTGTFSATPQSSNMTFNVTFAASDTTGGVTNRTIQVRLYASIPTGQQTMYRVNAGGPAIGDSNGILTEDSNANPSPYTNVTAAGSTTSTSSVTTNKTSLPNQVFQTFRRDSQTGDDMRWNFPVYYDASWYILNLYFIESISSANRVFNILVEGNNVAPGFDIKALVGTKVAMKKSYYVYVSDGTLNIQFQRILDNPLVSAIEVISLGTSTPPNIRQDEPHDDNLPTYYEIVTNSHPNDHDIDLNANPLGIVAFPNPVQDILYLITSSTDPLKVTLINISGNVLWEGILNDENAQNSIPFGKYGAGIYEIIVTNDHKQWVGKIVKF</sequence>
<feature type="signal peptide" evidence="1">
    <location>
        <begin position="1"/>
        <end position="21"/>
    </location>
</feature>
<dbReference type="InterPro" id="IPR021720">
    <property type="entry name" value="Malectin_dom"/>
</dbReference>
<keyword evidence="6" id="KW-1185">Reference proteome</keyword>
<feature type="domain" description="Secretion system C-terminal sorting" evidence="4">
    <location>
        <begin position="737"/>
        <end position="807"/>
    </location>
</feature>
<dbReference type="Pfam" id="PF11721">
    <property type="entry name" value="Malectin"/>
    <property type="match status" value="1"/>
</dbReference>
<dbReference type="Gene3D" id="2.60.120.430">
    <property type="entry name" value="Galactose-binding lectin"/>
    <property type="match status" value="1"/>
</dbReference>
<dbReference type="NCBIfam" id="NF041518">
    <property type="entry name" value="choice_anch_Q"/>
    <property type="match status" value="1"/>
</dbReference>
<proteinExistence type="predicted"/>
<dbReference type="EMBL" id="CP002961">
    <property type="protein sequence ID" value="AFK02538.1"/>
    <property type="molecule type" value="Genomic_DNA"/>
</dbReference>
<evidence type="ECO:0000259" key="4">
    <source>
        <dbReference type="Pfam" id="PF18962"/>
    </source>
</evidence>
<dbReference type="InterPro" id="IPR026444">
    <property type="entry name" value="Secre_tail"/>
</dbReference>
<evidence type="ECO:0000313" key="6">
    <source>
        <dbReference type="Proteomes" id="UP000002875"/>
    </source>
</evidence>
<evidence type="ECO:0000313" key="5">
    <source>
        <dbReference type="EMBL" id="AFK02538.1"/>
    </source>
</evidence>
<dbReference type="Pfam" id="PF18962">
    <property type="entry name" value="Por_Secre_tail"/>
    <property type="match status" value="1"/>
</dbReference>
<organism evidence="5 6">
    <name type="scientific">Emticicia oligotrophica (strain DSM 17448 / CIP 109782 / MTCC 6937 / GPTSA100-15)</name>
    <dbReference type="NCBI Taxonomy" id="929562"/>
    <lineage>
        <taxon>Bacteria</taxon>
        <taxon>Pseudomonadati</taxon>
        <taxon>Bacteroidota</taxon>
        <taxon>Cytophagia</taxon>
        <taxon>Cytophagales</taxon>
        <taxon>Leadbetterellaceae</taxon>
        <taxon>Emticicia</taxon>
    </lineage>
</organism>
<feature type="domain" description="Right handed beta helix" evidence="3">
    <location>
        <begin position="216"/>
        <end position="349"/>
    </location>
</feature>
<evidence type="ECO:0000259" key="3">
    <source>
        <dbReference type="Pfam" id="PF13229"/>
    </source>
</evidence>
<dbReference type="InterPro" id="IPR039448">
    <property type="entry name" value="Beta_helix"/>
</dbReference>
<name>A0ABM5MZD4_EMTOG</name>
<evidence type="ECO:0000256" key="1">
    <source>
        <dbReference type="SAM" id="SignalP"/>
    </source>
</evidence>
<reference evidence="5 6" key="1">
    <citation type="submission" date="2011-07" db="EMBL/GenBank/DDBJ databases">
        <title>The complete genome of chromosome of Emticicia oligotrophica DSM 17448.</title>
        <authorList>
            <consortium name="US DOE Joint Genome Institute (JGI-PGF)"/>
            <person name="Lucas S."/>
            <person name="Han J."/>
            <person name="Lapidus A."/>
            <person name="Bruce D."/>
            <person name="Goodwin L."/>
            <person name="Pitluck S."/>
            <person name="Peters L."/>
            <person name="Kyrpides N."/>
            <person name="Mavromatis K."/>
            <person name="Ivanova N."/>
            <person name="Ovchinnikova G."/>
            <person name="Teshima H."/>
            <person name="Detter J.C."/>
            <person name="Tapia R."/>
            <person name="Han C."/>
            <person name="Land M."/>
            <person name="Hauser L."/>
            <person name="Markowitz V."/>
            <person name="Cheng J.-F."/>
            <person name="Hugenholtz P."/>
            <person name="Woyke T."/>
            <person name="Wu D."/>
            <person name="Tindall B."/>
            <person name="Pomrenke H."/>
            <person name="Brambilla E."/>
            <person name="Klenk H.-P."/>
            <person name="Eisen J.A."/>
        </authorList>
    </citation>
    <scope>NUCLEOTIDE SEQUENCE [LARGE SCALE GENOMIC DNA]</scope>
    <source>
        <strain evidence="5 6">DSM 17448</strain>
    </source>
</reference>
<dbReference type="InterPro" id="IPR006626">
    <property type="entry name" value="PbH1"/>
</dbReference>
<dbReference type="InterPro" id="IPR011050">
    <property type="entry name" value="Pectin_lyase_fold/virulence"/>
</dbReference>
<dbReference type="InterPro" id="IPR059226">
    <property type="entry name" value="Choice_anch_Q_dom"/>
</dbReference>
<dbReference type="SUPFAM" id="SSF51126">
    <property type="entry name" value="Pectin lyase-like"/>
    <property type="match status" value="1"/>
</dbReference>
<evidence type="ECO:0008006" key="7">
    <source>
        <dbReference type="Google" id="ProtNLM"/>
    </source>
</evidence>
<dbReference type="Pfam" id="PF13229">
    <property type="entry name" value="Beta_helix"/>
    <property type="match status" value="1"/>
</dbReference>
<dbReference type="RefSeq" id="WP_015028238.1">
    <property type="nucleotide sequence ID" value="NC_018748.1"/>
</dbReference>
<dbReference type="Proteomes" id="UP000002875">
    <property type="component" value="Chromosome"/>
</dbReference>
<dbReference type="NCBIfam" id="TIGR04183">
    <property type="entry name" value="Por_Secre_tail"/>
    <property type="match status" value="1"/>
</dbReference>
<accession>A0ABM5MZD4</accession>
<protein>
    <recommendedName>
        <fullName evidence="7">T9SS type A sorting domain-containing protein</fullName>
    </recommendedName>
</protein>
<feature type="domain" description="Malectin" evidence="2">
    <location>
        <begin position="533"/>
        <end position="685"/>
    </location>
</feature>
<dbReference type="SMART" id="SM00710">
    <property type="entry name" value="PbH1"/>
    <property type="match status" value="8"/>
</dbReference>
<evidence type="ECO:0000259" key="2">
    <source>
        <dbReference type="Pfam" id="PF11721"/>
    </source>
</evidence>
<dbReference type="InterPro" id="IPR012334">
    <property type="entry name" value="Pectin_lyas_fold"/>
</dbReference>
<keyword evidence="1" id="KW-0732">Signal</keyword>
<dbReference type="Gene3D" id="2.160.20.10">
    <property type="entry name" value="Single-stranded right-handed beta-helix, Pectin lyase-like"/>
    <property type="match status" value="1"/>
</dbReference>
<feature type="chain" id="PRO_5045469060" description="T9SS type A sorting domain-containing protein" evidence="1">
    <location>
        <begin position="22"/>
        <end position="809"/>
    </location>
</feature>